<protein>
    <submittedName>
        <fullName evidence="2">Uncharacterized protein</fullName>
    </submittedName>
</protein>
<keyword evidence="1" id="KW-0812">Transmembrane</keyword>
<accession>A0A9D1W0N1</accession>
<dbReference type="AlphaFoldDB" id="A0A9D1W0N1"/>
<reference evidence="2" key="2">
    <citation type="submission" date="2021-04" db="EMBL/GenBank/DDBJ databases">
        <authorList>
            <person name="Gilroy R."/>
        </authorList>
    </citation>
    <scope>NUCLEOTIDE SEQUENCE</scope>
    <source>
        <strain evidence="2">2189</strain>
    </source>
</reference>
<reference evidence="2" key="1">
    <citation type="journal article" date="2021" name="PeerJ">
        <title>Extensive microbial diversity within the chicken gut microbiome revealed by metagenomics and culture.</title>
        <authorList>
            <person name="Gilroy R."/>
            <person name="Ravi A."/>
            <person name="Getino M."/>
            <person name="Pursley I."/>
            <person name="Horton D.L."/>
            <person name="Alikhan N.F."/>
            <person name="Baker D."/>
            <person name="Gharbi K."/>
            <person name="Hall N."/>
            <person name="Watson M."/>
            <person name="Adriaenssens E.M."/>
            <person name="Foster-Nyarko E."/>
            <person name="Jarju S."/>
            <person name="Secka A."/>
            <person name="Antonio M."/>
            <person name="Oren A."/>
            <person name="Chaudhuri R.R."/>
            <person name="La Ragione R."/>
            <person name="Hildebrand F."/>
            <person name="Pallen M.J."/>
        </authorList>
    </citation>
    <scope>NUCLEOTIDE SEQUENCE</scope>
    <source>
        <strain evidence="2">2189</strain>
    </source>
</reference>
<evidence type="ECO:0000313" key="3">
    <source>
        <dbReference type="Proteomes" id="UP000886847"/>
    </source>
</evidence>
<sequence length="98" mass="10610">MNFNLLTETGLDSNLAEIVAKLQSLMDSFWVYIVIALAAVVVIWGAYIGIKIAIAHRNEEKINAKDMVKQLIIGIVIIFVVAMGAPLLINGLSAWVGA</sequence>
<feature type="transmembrane region" description="Helical" evidence="1">
    <location>
        <begin position="71"/>
        <end position="96"/>
    </location>
</feature>
<gene>
    <name evidence="2" type="ORF">H9851_03650</name>
</gene>
<keyword evidence="1" id="KW-0472">Membrane</keyword>
<feature type="transmembrane region" description="Helical" evidence="1">
    <location>
        <begin position="29"/>
        <end position="50"/>
    </location>
</feature>
<comment type="caution">
    <text evidence="2">The sequence shown here is derived from an EMBL/GenBank/DDBJ whole genome shotgun (WGS) entry which is preliminary data.</text>
</comment>
<organism evidence="2 3">
    <name type="scientific">Candidatus Borkfalkia faecavium</name>
    <dbReference type="NCBI Taxonomy" id="2838508"/>
    <lineage>
        <taxon>Bacteria</taxon>
        <taxon>Bacillati</taxon>
        <taxon>Bacillota</taxon>
        <taxon>Clostridia</taxon>
        <taxon>Christensenellales</taxon>
        <taxon>Christensenellaceae</taxon>
        <taxon>Candidatus Borkfalkia</taxon>
    </lineage>
</organism>
<proteinExistence type="predicted"/>
<evidence type="ECO:0000313" key="2">
    <source>
        <dbReference type="EMBL" id="HIX50358.1"/>
    </source>
</evidence>
<keyword evidence="1" id="KW-1133">Transmembrane helix</keyword>
<evidence type="ECO:0000256" key="1">
    <source>
        <dbReference type="SAM" id="Phobius"/>
    </source>
</evidence>
<dbReference type="Proteomes" id="UP000886847">
    <property type="component" value="Unassembled WGS sequence"/>
</dbReference>
<name>A0A9D1W0N1_9FIRM</name>
<dbReference type="EMBL" id="DXEW01000020">
    <property type="protein sequence ID" value="HIX50358.1"/>
    <property type="molecule type" value="Genomic_DNA"/>
</dbReference>